<organism evidence="2 3">
    <name type="scientific">Mesobacillus stamsii</name>
    <dbReference type="NCBI Taxonomy" id="225347"/>
    <lineage>
        <taxon>Bacteria</taxon>
        <taxon>Bacillati</taxon>
        <taxon>Bacillota</taxon>
        <taxon>Bacilli</taxon>
        <taxon>Bacillales</taxon>
        <taxon>Bacillaceae</taxon>
        <taxon>Mesobacillus</taxon>
    </lineage>
</organism>
<evidence type="ECO:0000259" key="1">
    <source>
        <dbReference type="Pfam" id="PF24032"/>
    </source>
</evidence>
<evidence type="ECO:0000313" key="2">
    <source>
        <dbReference type="EMBL" id="MDQ0412730.1"/>
    </source>
</evidence>
<accession>A0ABU0FS36</accession>
<gene>
    <name evidence="2" type="ORF">J2S25_000910</name>
</gene>
<feature type="domain" description="YqbQ/XkdQ" evidence="1">
    <location>
        <begin position="20"/>
        <end position="317"/>
    </location>
</feature>
<proteinExistence type="predicted"/>
<sequence>MEFLIDNRQGDVYDIPIRDLTWKTERIGKAGTVEASLVLENPLKYPIQSGAIVRVMDGKHKVFYGYLFDDGYSKDSVMTIKAYDQLRYLMNEDTFVIPASPADKAILTICKRFGLKVGTFENTGYVSPGIVEDGKKAFDVVSKFLDASLVATNQNYILFDDFGKLSLKNIKNMVIKADDFYIGEDSLLFSFNYKRSIDNDTYNRVKFVRDNKKRGKRETFIFEDSTKQKKWGLLQHWKKIDENMTDAQIKDLGTKYIQLKGNPSRTLDIECLGNWKIRAGSMVFIYIEKIGIKEYFLVDECTHRWKEGIHTMSLKVKVI</sequence>
<dbReference type="SUPFAM" id="SSF69279">
    <property type="entry name" value="Phage tail proteins"/>
    <property type="match status" value="1"/>
</dbReference>
<reference evidence="2 3" key="1">
    <citation type="submission" date="2023-07" db="EMBL/GenBank/DDBJ databases">
        <title>Genomic Encyclopedia of Type Strains, Phase IV (KMG-IV): sequencing the most valuable type-strain genomes for metagenomic binning, comparative biology and taxonomic classification.</title>
        <authorList>
            <person name="Goeker M."/>
        </authorList>
    </citation>
    <scope>NUCLEOTIDE SEQUENCE [LARGE SCALE GENOMIC DNA]</scope>
    <source>
        <strain evidence="2 3">DSM 19598</strain>
    </source>
</reference>
<dbReference type="Proteomes" id="UP001242313">
    <property type="component" value="Unassembled WGS sequence"/>
</dbReference>
<dbReference type="InterPro" id="IPR056937">
    <property type="entry name" value="YqbQ/XkdQ"/>
</dbReference>
<comment type="caution">
    <text evidence="2">The sequence shown here is derived from an EMBL/GenBank/DDBJ whole genome shotgun (WGS) entry which is preliminary data.</text>
</comment>
<dbReference type="Pfam" id="PF24032">
    <property type="entry name" value="YQBQ"/>
    <property type="match status" value="1"/>
</dbReference>
<dbReference type="EMBL" id="JAUSUN010000004">
    <property type="protein sequence ID" value="MDQ0412730.1"/>
    <property type="molecule type" value="Genomic_DNA"/>
</dbReference>
<evidence type="ECO:0000313" key="3">
    <source>
        <dbReference type="Proteomes" id="UP001242313"/>
    </source>
</evidence>
<keyword evidence="3" id="KW-1185">Reference proteome</keyword>
<protein>
    <recommendedName>
        <fullName evidence="1">YqbQ/XkdQ domain-containing protein</fullName>
    </recommendedName>
</protein>
<name>A0ABU0FS36_9BACI</name>